<feature type="transmembrane region" description="Helical" evidence="6">
    <location>
        <begin position="255"/>
        <end position="277"/>
    </location>
</feature>
<evidence type="ECO:0000256" key="6">
    <source>
        <dbReference type="RuleBase" id="RU361218"/>
    </source>
</evidence>
<evidence type="ECO:0000313" key="7">
    <source>
        <dbReference type="EMBL" id="CAF1080119.1"/>
    </source>
</evidence>
<evidence type="ECO:0000256" key="3">
    <source>
        <dbReference type="ARBA" id="ARBA00022692"/>
    </source>
</evidence>
<comment type="caution">
    <text evidence="7">The sequence shown here is derived from an EMBL/GenBank/DDBJ whole genome shotgun (WGS) entry which is preliminary data.</text>
</comment>
<dbReference type="InterPro" id="IPR018499">
    <property type="entry name" value="Tetraspanin/Peripherin"/>
</dbReference>
<dbReference type="Pfam" id="PF00335">
    <property type="entry name" value="Tetraspanin"/>
    <property type="match status" value="1"/>
</dbReference>
<dbReference type="PANTHER" id="PTHR19282:SF551">
    <property type="entry name" value="RE08073P-RELATED"/>
    <property type="match status" value="1"/>
</dbReference>
<dbReference type="Proteomes" id="UP000663864">
    <property type="component" value="Unassembled WGS sequence"/>
</dbReference>
<comment type="subcellular location">
    <subcellularLocation>
        <location evidence="1 6">Membrane</location>
        <topology evidence="1 6">Multi-pass membrane protein</topology>
    </subcellularLocation>
</comment>
<dbReference type="GO" id="GO:0005886">
    <property type="term" value="C:plasma membrane"/>
    <property type="evidence" value="ECO:0007669"/>
    <property type="project" value="TreeGrafter"/>
</dbReference>
<protein>
    <recommendedName>
        <fullName evidence="6">Tetraspanin</fullName>
    </recommendedName>
</protein>
<dbReference type="PIRSF" id="PIRSF002419">
    <property type="entry name" value="Tetraspanin"/>
    <property type="match status" value="1"/>
</dbReference>
<evidence type="ECO:0000256" key="4">
    <source>
        <dbReference type="ARBA" id="ARBA00022989"/>
    </source>
</evidence>
<dbReference type="CDD" id="cd03127">
    <property type="entry name" value="tetraspanin_LEL"/>
    <property type="match status" value="1"/>
</dbReference>
<evidence type="ECO:0000256" key="1">
    <source>
        <dbReference type="ARBA" id="ARBA00004141"/>
    </source>
</evidence>
<dbReference type="Gene3D" id="1.10.1450.10">
    <property type="entry name" value="Tetraspanin"/>
    <property type="match status" value="1"/>
</dbReference>
<evidence type="ECO:0000256" key="2">
    <source>
        <dbReference type="ARBA" id="ARBA00006840"/>
    </source>
</evidence>
<dbReference type="InterPro" id="IPR000301">
    <property type="entry name" value="Tetraspanin_animals"/>
</dbReference>
<keyword evidence="5 6" id="KW-0472">Membrane</keyword>
<feature type="transmembrane region" description="Helical" evidence="6">
    <location>
        <begin position="70"/>
        <end position="97"/>
    </location>
</feature>
<accession>A0A814MLT2</accession>
<dbReference type="AlphaFoldDB" id="A0A814MLT2"/>
<keyword evidence="4 6" id="KW-1133">Transmembrane helix</keyword>
<organism evidence="7 9">
    <name type="scientific">Rotaria sordida</name>
    <dbReference type="NCBI Taxonomy" id="392033"/>
    <lineage>
        <taxon>Eukaryota</taxon>
        <taxon>Metazoa</taxon>
        <taxon>Spiralia</taxon>
        <taxon>Gnathifera</taxon>
        <taxon>Rotifera</taxon>
        <taxon>Eurotatoria</taxon>
        <taxon>Bdelloidea</taxon>
        <taxon>Philodinida</taxon>
        <taxon>Philodinidae</taxon>
        <taxon>Rotaria</taxon>
    </lineage>
</organism>
<sequence>MASGQGHGNMSSGMKVIRFIIIVLNLAFIVVGIALLAIDIYVIRDPKIQQLHPLLNPDSATNQSKSLSNVAIFAITFMVIGGILIIIGFLGCCGAIKGFRFLYVLYAIIIGAIIIAEIIILTICIIYYNRFKTELLSKLQESIAKYYVGTPINNSTFVNSISFSWDFVQFNLQCCGAANKTDYLNTTNWNRTNPYQLDTTLIVPFTCCPLNATKSWNDLPTNMSEASACAITGVNAYFEGCYDRVGDLLAAYKKYIIIGGVIVGVVEIFAFIFSILLSCHKSDYYTLQT</sequence>
<feature type="transmembrane region" description="Helical" evidence="6">
    <location>
        <begin position="103"/>
        <end position="128"/>
    </location>
</feature>
<evidence type="ECO:0000256" key="5">
    <source>
        <dbReference type="ARBA" id="ARBA00023136"/>
    </source>
</evidence>
<dbReference type="EMBL" id="CAJNOT010000785">
    <property type="protein sequence ID" value="CAF1080119.1"/>
    <property type="molecule type" value="Genomic_DNA"/>
</dbReference>
<dbReference type="InterPro" id="IPR008952">
    <property type="entry name" value="Tetraspanin_EC2_sf"/>
</dbReference>
<gene>
    <name evidence="8" type="ORF">JBS370_LOCUS15159</name>
    <name evidence="7" type="ORF">ZHD862_LOCUS16539</name>
</gene>
<dbReference type="Proteomes" id="UP000663836">
    <property type="component" value="Unassembled WGS sequence"/>
</dbReference>
<feature type="transmembrane region" description="Helical" evidence="6">
    <location>
        <begin position="16"/>
        <end position="42"/>
    </location>
</feature>
<dbReference type="PANTHER" id="PTHR19282">
    <property type="entry name" value="TETRASPANIN"/>
    <property type="match status" value="1"/>
</dbReference>
<name>A0A814MLT2_9BILA</name>
<reference evidence="7" key="1">
    <citation type="submission" date="2021-02" db="EMBL/GenBank/DDBJ databases">
        <authorList>
            <person name="Nowell W R."/>
        </authorList>
    </citation>
    <scope>NUCLEOTIDE SEQUENCE</scope>
</reference>
<dbReference type="EMBL" id="CAJOBD010001427">
    <property type="protein sequence ID" value="CAF3798407.1"/>
    <property type="molecule type" value="Genomic_DNA"/>
</dbReference>
<keyword evidence="3 6" id="KW-0812">Transmembrane</keyword>
<proteinExistence type="inferred from homology"/>
<comment type="similarity">
    <text evidence="2 6">Belongs to the tetraspanin (TM4SF) family.</text>
</comment>
<evidence type="ECO:0000313" key="9">
    <source>
        <dbReference type="Proteomes" id="UP000663864"/>
    </source>
</evidence>
<dbReference type="SUPFAM" id="SSF48652">
    <property type="entry name" value="Tetraspanin"/>
    <property type="match status" value="1"/>
</dbReference>
<dbReference type="PRINTS" id="PR00259">
    <property type="entry name" value="TMFOUR"/>
</dbReference>
<evidence type="ECO:0000313" key="8">
    <source>
        <dbReference type="EMBL" id="CAF3798407.1"/>
    </source>
</evidence>